<dbReference type="OrthoDB" id="9805743at2"/>
<dbReference type="Pfam" id="PF00584">
    <property type="entry name" value="SecE"/>
    <property type="match status" value="1"/>
</dbReference>
<comment type="caution">
    <text evidence="10">The sequence shown here is derived from an EMBL/GenBank/DDBJ whole genome shotgun (WGS) entry which is preliminary data.</text>
</comment>
<dbReference type="GO" id="GO:0009306">
    <property type="term" value="P:protein secretion"/>
    <property type="evidence" value="ECO:0007669"/>
    <property type="project" value="UniProtKB-UniRule"/>
</dbReference>
<dbReference type="NCBIfam" id="TIGR00964">
    <property type="entry name" value="secE_bact"/>
    <property type="match status" value="1"/>
</dbReference>
<keyword evidence="4 9" id="KW-0812">Transmembrane</keyword>
<dbReference type="PANTHER" id="PTHR33910:SF1">
    <property type="entry name" value="PROTEIN TRANSLOCASE SUBUNIT SECE"/>
    <property type="match status" value="1"/>
</dbReference>
<feature type="transmembrane region" description="Helical" evidence="9">
    <location>
        <begin position="58"/>
        <end position="86"/>
    </location>
</feature>
<evidence type="ECO:0000256" key="4">
    <source>
        <dbReference type="ARBA" id="ARBA00022692"/>
    </source>
</evidence>
<evidence type="ECO:0000256" key="1">
    <source>
        <dbReference type="ARBA" id="ARBA00004370"/>
    </source>
</evidence>
<comment type="similarity">
    <text evidence="9">Belongs to the SecE/SEC61-gamma family.</text>
</comment>
<evidence type="ECO:0000256" key="8">
    <source>
        <dbReference type="ARBA" id="ARBA00023136"/>
    </source>
</evidence>
<dbReference type="InterPro" id="IPR005807">
    <property type="entry name" value="SecE_bac"/>
</dbReference>
<evidence type="ECO:0000256" key="7">
    <source>
        <dbReference type="ARBA" id="ARBA00023010"/>
    </source>
</evidence>
<dbReference type="Gene3D" id="1.20.5.1030">
    <property type="entry name" value="Preprotein translocase secy subunit"/>
    <property type="match status" value="1"/>
</dbReference>
<evidence type="ECO:0000313" key="10">
    <source>
        <dbReference type="EMBL" id="KAB1633478.1"/>
    </source>
</evidence>
<keyword evidence="5 9" id="KW-0653">Protein transport</keyword>
<dbReference type="GO" id="GO:0043952">
    <property type="term" value="P:protein transport by the Sec complex"/>
    <property type="evidence" value="ECO:0007669"/>
    <property type="project" value="UniProtKB-UniRule"/>
</dbReference>
<evidence type="ECO:0000256" key="5">
    <source>
        <dbReference type="ARBA" id="ARBA00022927"/>
    </source>
</evidence>
<protein>
    <recommendedName>
        <fullName evidence="9">Protein translocase subunit SecE</fullName>
    </recommendedName>
</protein>
<reference evidence="10 11" key="1">
    <citation type="submission" date="2019-09" db="EMBL/GenBank/DDBJ databases">
        <title>Phylogeny of genus Pseudoclavibacter and closely related genus.</title>
        <authorList>
            <person name="Li Y."/>
        </authorList>
    </citation>
    <scope>NUCLEOTIDE SEQUENCE [LARGE SCALE GENOMIC DNA]</scope>
    <source>
        <strain evidence="10 11">JCM 16921</strain>
    </source>
</reference>
<dbReference type="HAMAP" id="MF_00422">
    <property type="entry name" value="SecE"/>
    <property type="match status" value="1"/>
</dbReference>
<comment type="subunit">
    <text evidence="9">Component of the Sec protein translocase complex. Heterotrimer consisting of SecY, SecE and SecG subunits. The heterotrimers can form oligomers, although 1 heterotrimer is thought to be able to translocate proteins. Interacts with the ribosome. Interacts with SecDF, and other proteins may be involved. Interacts with SecA.</text>
</comment>
<accession>A0A7C8FVB1</accession>
<evidence type="ECO:0000256" key="2">
    <source>
        <dbReference type="ARBA" id="ARBA00022448"/>
    </source>
</evidence>
<organism evidence="10 11">
    <name type="scientific">Pseudoclavibacter caeni</name>
    <dbReference type="NCBI Taxonomy" id="908846"/>
    <lineage>
        <taxon>Bacteria</taxon>
        <taxon>Bacillati</taxon>
        <taxon>Actinomycetota</taxon>
        <taxon>Actinomycetes</taxon>
        <taxon>Micrococcales</taxon>
        <taxon>Microbacteriaceae</taxon>
        <taxon>Pseudoclavibacter</taxon>
    </lineage>
</organism>
<keyword evidence="3 9" id="KW-1003">Cell membrane</keyword>
<keyword evidence="11" id="KW-1185">Reference proteome</keyword>
<comment type="subcellular location">
    <subcellularLocation>
        <location evidence="9">Cell membrane</location>
        <topology evidence="9">Single-pass membrane protein</topology>
    </subcellularLocation>
    <subcellularLocation>
        <location evidence="1">Membrane</location>
    </subcellularLocation>
</comment>
<dbReference type="InterPro" id="IPR001901">
    <property type="entry name" value="Translocase_SecE/Sec61-g"/>
</dbReference>
<dbReference type="GO" id="GO:0008320">
    <property type="term" value="F:protein transmembrane transporter activity"/>
    <property type="evidence" value="ECO:0007669"/>
    <property type="project" value="UniProtKB-UniRule"/>
</dbReference>
<dbReference type="EMBL" id="WBKA01000001">
    <property type="protein sequence ID" value="KAB1633478.1"/>
    <property type="molecule type" value="Genomic_DNA"/>
</dbReference>
<gene>
    <name evidence="9 10" type="primary">secE</name>
    <name evidence="10" type="ORF">F8O02_00605</name>
</gene>
<dbReference type="RefSeq" id="WP_158035257.1">
    <property type="nucleotide sequence ID" value="NZ_BAAAZV010000007.1"/>
</dbReference>
<proteinExistence type="inferred from homology"/>
<keyword evidence="6 9" id="KW-1133">Transmembrane helix</keyword>
<evidence type="ECO:0000256" key="9">
    <source>
        <dbReference type="HAMAP-Rule" id="MF_00422"/>
    </source>
</evidence>
<evidence type="ECO:0000256" key="6">
    <source>
        <dbReference type="ARBA" id="ARBA00022989"/>
    </source>
</evidence>
<comment type="function">
    <text evidence="9">Essential subunit of the Sec protein translocation channel SecYEG. Clamps together the 2 halves of SecY. May contact the channel plug during translocation.</text>
</comment>
<dbReference type="PANTHER" id="PTHR33910">
    <property type="entry name" value="PROTEIN TRANSLOCASE SUBUNIT SECE"/>
    <property type="match status" value="1"/>
</dbReference>
<evidence type="ECO:0000256" key="3">
    <source>
        <dbReference type="ARBA" id="ARBA00022475"/>
    </source>
</evidence>
<keyword evidence="7 9" id="KW-0811">Translocation</keyword>
<dbReference type="Proteomes" id="UP000481339">
    <property type="component" value="Unassembled WGS sequence"/>
</dbReference>
<sequence length="90" mass="10040">MAAASGDELNAHLVENARADRARARGPLGRMILFFRQVFRELRKVITPTRRELTTQTLVVLVFVLIMMGVITVLDFAFGTGVTFVFDRGA</sequence>
<name>A0A7C8FVB1_9MICO</name>
<dbReference type="InterPro" id="IPR038379">
    <property type="entry name" value="SecE_sf"/>
</dbReference>
<keyword evidence="2 9" id="KW-0813">Transport</keyword>
<evidence type="ECO:0000313" key="11">
    <source>
        <dbReference type="Proteomes" id="UP000481339"/>
    </source>
</evidence>
<dbReference type="AlphaFoldDB" id="A0A7C8FVB1"/>
<keyword evidence="8 9" id="KW-0472">Membrane</keyword>
<dbReference type="GO" id="GO:0005886">
    <property type="term" value="C:plasma membrane"/>
    <property type="evidence" value="ECO:0007669"/>
    <property type="project" value="UniProtKB-SubCell"/>
</dbReference>
<dbReference type="GO" id="GO:0006605">
    <property type="term" value="P:protein targeting"/>
    <property type="evidence" value="ECO:0007669"/>
    <property type="project" value="UniProtKB-UniRule"/>
</dbReference>
<dbReference type="GO" id="GO:0065002">
    <property type="term" value="P:intracellular protein transmembrane transport"/>
    <property type="evidence" value="ECO:0007669"/>
    <property type="project" value="UniProtKB-UniRule"/>
</dbReference>